<organism evidence="1 2">
    <name type="scientific">Zalaria obscura</name>
    <dbReference type="NCBI Taxonomy" id="2024903"/>
    <lineage>
        <taxon>Eukaryota</taxon>
        <taxon>Fungi</taxon>
        <taxon>Dikarya</taxon>
        <taxon>Ascomycota</taxon>
        <taxon>Pezizomycotina</taxon>
        <taxon>Dothideomycetes</taxon>
        <taxon>Dothideomycetidae</taxon>
        <taxon>Dothideales</taxon>
        <taxon>Zalariaceae</taxon>
        <taxon>Zalaria</taxon>
    </lineage>
</organism>
<name>A0ACC3S473_9PEZI</name>
<dbReference type="Proteomes" id="UP001320706">
    <property type="component" value="Unassembled WGS sequence"/>
</dbReference>
<evidence type="ECO:0000313" key="1">
    <source>
        <dbReference type="EMBL" id="KAK8194211.1"/>
    </source>
</evidence>
<evidence type="ECO:0000313" key="2">
    <source>
        <dbReference type="Proteomes" id="UP001320706"/>
    </source>
</evidence>
<protein>
    <submittedName>
        <fullName evidence="1">Transcription factor that binds to CRE motif</fullName>
    </submittedName>
</protein>
<accession>A0ACC3S473</accession>
<sequence>MSASQRHHVGIGLLWETHRDMRSLDRDSSMMRAAVYVTWLADGSGRIQGYLNPGRQKPAGRKGSHGEHTHHTRLSQDEQVLVIPACMPLHVQNLREAVEKACNRAASFQGSAFSHVPLALQSASPYAAACGVSDAAEATPLPHGQSGGPSFPIRFLRSIPVLGPIIGQRQYVMFRRARGCSDAAILVFQLRRRRGDSAEAEPRRNRAAAHNSRERKRLEAEQLSVANDGLNRTIEHLKRQLAMRDAQLAKCKELIPGGIPQIPSEDFGSLPFDMSDESSSVQTPGSSYTIDPRASLTPGDAAFIKSEIKMESPASSPLPPPANFTDATTQRDLDQTQHSAAMLWDLQCQSSPRRVLAAVNQLRNCLPEYNPGPLDGLSQQDEQPIDSHFADLINFDENATFTTDLFFNDHATQLDHFGALYACDGSGLSAGL</sequence>
<keyword evidence="2" id="KW-1185">Reference proteome</keyword>
<comment type="caution">
    <text evidence="1">The sequence shown here is derived from an EMBL/GenBank/DDBJ whole genome shotgun (WGS) entry which is preliminary data.</text>
</comment>
<gene>
    <name evidence="1" type="primary">HAC1</name>
    <name evidence="1" type="ORF">M8818_007399</name>
</gene>
<reference evidence="1" key="1">
    <citation type="submission" date="2024-02" db="EMBL/GenBank/DDBJ databases">
        <title>Metagenome Assembled Genome of Zalaria obscura JY119.</title>
        <authorList>
            <person name="Vighnesh L."/>
            <person name="Jagadeeshwari U."/>
            <person name="Venkata Ramana C."/>
            <person name="Sasikala C."/>
        </authorList>
    </citation>
    <scope>NUCLEOTIDE SEQUENCE</scope>
    <source>
        <strain evidence="1">JY119</strain>
    </source>
</reference>
<dbReference type="EMBL" id="JAMKPW020000043">
    <property type="protein sequence ID" value="KAK8194211.1"/>
    <property type="molecule type" value="Genomic_DNA"/>
</dbReference>
<proteinExistence type="predicted"/>